<name>A0AAD3CFR9_9STRA</name>
<feature type="signal peptide" evidence="1">
    <location>
        <begin position="1"/>
        <end position="27"/>
    </location>
</feature>
<dbReference type="Proteomes" id="UP001054902">
    <property type="component" value="Unassembled WGS sequence"/>
</dbReference>
<evidence type="ECO:0000313" key="2">
    <source>
        <dbReference type="EMBL" id="GFH45011.1"/>
    </source>
</evidence>
<dbReference type="EMBL" id="BLLK01000020">
    <property type="protein sequence ID" value="GFH45011.1"/>
    <property type="molecule type" value="Genomic_DNA"/>
</dbReference>
<organism evidence="2 3">
    <name type="scientific">Chaetoceros tenuissimus</name>
    <dbReference type="NCBI Taxonomy" id="426638"/>
    <lineage>
        <taxon>Eukaryota</taxon>
        <taxon>Sar</taxon>
        <taxon>Stramenopiles</taxon>
        <taxon>Ochrophyta</taxon>
        <taxon>Bacillariophyta</taxon>
        <taxon>Coscinodiscophyceae</taxon>
        <taxon>Chaetocerotophycidae</taxon>
        <taxon>Chaetocerotales</taxon>
        <taxon>Chaetocerotaceae</taxon>
        <taxon>Chaetoceros</taxon>
    </lineage>
</organism>
<accession>A0AAD3CFR9</accession>
<evidence type="ECO:0000313" key="3">
    <source>
        <dbReference type="Proteomes" id="UP001054902"/>
    </source>
</evidence>
<protein>
    <submittedName>
        <fullName evidence="2">Uncharacterized protein</fullName>
    </submittedName>
</protein>
<comment type="caution">
    <text evidence="2">The sequence shown here is derived from an EMBL/GenBank/DDBJ whole genome shotgun (WGS) entry which is preliminary data.</text>
</comment>
<sequence length="591" mass="65172">MHILFHSFSGFVTVALLVIVNFGIVVAEGETKLECKTNGVKDELFIMSIHTTSSDEDPPSWTLNNIDTESVVASSVDDGMQGIGLVQMCLPLNTCYELSFESKSWGWFKAIYNKEIVLEAAQGLDQRLAAKFGTCEMDVPTGSSSGNCNRKYDPVFCGQDDEIFSNQCMATTANTEFTDLTCCPYHPGCDDENVNPVTCTRVDQKGRECKYTNECKAKAAAFDRNWICKIDEENGVDSTPNTCPNETGICIEIYAPVECHSDEHTSCEYDNQCIAETNGFNKLQCCPLNKGICPAVVDPLVCSRADVIGGRECEYRNKCRAAALDKSWICKKDEDNDTGSKPSSCPKESGICIAVYDPVKCYFPDGTSCKYSNQCFANNSNFTELDCCPVTTDECTEEYDPVICYRNNQPDSTKCEYSNTCQAPSTDSNWTCEKDISVQVESETCPSPSLGKCTKIFRPVDCHVDVTATSSTTCRYDNICLAERASDSFNEKTCCRAVTNAGKCTSTNQAPVRCGGCEYNNICEAKSVGYGRKMCTNLNGCPLPKNPGRCINAKQRPVFGMMRGTKKCWYASKCLAKKAGFRKKDIQKILK</sequence>
<feature type="chain" id="PRO_5041965960" evidence="1">
    <location>
        <begin position="28"/>
        <end position="591"/>
    </location>
</feature>
<reference evidence="2 3" key="1">
    <citation type="journal article" date="2021" name="Sci. Rep.">
        <title>The genome of the diatom Chaetoceros tenuissimus carries an ancient integrated fragment of an extant virus.</title>
        <authorList>
            <person name="Hongo Y."/>
            <person name="Kimura K."/>
            <person name="Takaki Y."/>
            <person name="Yoshida Y."/>
            <person name="Baba S."/>
            <person name="Kobayashi G."/>
            <person name="Nagasaki K."/>
            <person name="Hano T."/>
            <person name="Tomaru Y."/>
        </authorList>
    </citation>
    <scope>NUCLEOTIDE SEQUENCE [LARGE SCALE GENOMIC DNA]</scope>
    <source>
        <strain evidence="2 3">NIES-3715</strain>
    </source>
</reference>
<proteinExistence type="predicted"/>
<keyword evidence="3" id="KW-1185">Reference proteome</keyword>
<evidence type="ECO:0000256" key="1">
    <source>
        <dbReference type="SAM" id="SignalP"/>
    </source>
</evidence>
<keyword evidence="1" id="KW-0732">Signal</keyword>
<dbReference type="AlphaFoldDB" id="A0AAD3CFR9"/>
<gene>
    <name evidence="2" type="ORF">CTEN210_01485</name>
</gene>